<keyword evidence="9" id="KW-0539">Nucleus</keyword>
<comment type="subcellular location">
    <subcellularLocation>
        <location evidence="2">Cytoplasm</location>
    </subcellularLocation>
    <subcellularLocation>
        <location evidence="1">Nucleus</location>
    </subcellularLocation>
</comment>
<dbReference type="InterPro" id="IPR003959">
    <property type="entry name" value="ATPase_AAA_core"/>
</dbReference>
<proteinExistence type="inferred from homology"/>
<dbReference type="GO" id="GO:0005737">
    <property type="term" value="C:cytoplasm"/>
    <property type="evidence" value="ECO:0007669"/>
    <property type="project" value="UniProtKB-SubCell"/>
</dbReference>
<dbReference type="FunFam" id="3.40.50.300:FF:000037">
    <property type="entry name" value="26S protease regulatory subunit 6A"/>
    <property type="match status" value="1"/>
</dbReference>
<dbReference type="Proteomes" id="UP000601435">
    <property type="component" value="Unassembled WGS sequence"/>
</dbReference>
<dbReference type="PANTHER" id="PTHR23073">
    <property type="entry name" value="26S PROTEASOME REGULATORY SUBUNIT"/>
    <property type="match status" value="1"/>
</dbReference>
<dbReference type="InterPro" id="IPR027417">
    <property type="entry name" value="P-loop_NTPase"/>
</dbReference>
<dbReference type="InterPro" id="IPR012340">
    <property type="entry name" value="NA-bd_OB-fold"/>
</dbReference>
<evidence type="ECO:0000256" key="6">
    <source>
        <dbReference type="ARBA" id="ARBA00022837"/>
    </source>
</evidence>
<dbReference type="GO" id="GO:0016887">
    <property type="term" value="F:ATP hydrolysis activity"/>
    <property type="evidence" value="ECO:0007669"/>
    <property type="project" value="InterPro"/>
</dbReference>
<evidence type="ECO:0000256" key="10">
    <source>
        <dbReference type="SAM" id="Coils"/>
    </source>
</evidence>
<dbReference type="AlphaFoldDB" id="A0A813C3T2"/>
<dbReference type="Pfam" id="PF17862">
    <property type="entry name" value="AAA_lid_3"/>
    <property type="match status" value="1"/>
</dbReference>
<keyword evidence="8" id="KW-0647">Proteasome</keyword>
<keyword evidence="10" id="KW-0175">Coiled coil</keyword>
<accession>A0A813C3T2</accession>
<dbReference type="PROSITE" id="PS00674">
    <property type="entry name" value="AAA"/>
    <property type="match status" value="1"/>
</dbReference>
<keyword evidence="4" id="KW-0963">Cytoplasm</keyword>
<dbReference type="InterPro" id="IPR011992">
    <property type="entry name" value="EF-hand-dom_pair"/>
</dbReference>
<dbReference type="Gene3D" id="3.40.50.300">
    <property type="entry name" value="P-loop containing nucleotide triphosphate hydrolases"/>
    <property type="match status" value="1"/>
</dbReference>
<feature type="coiled-coil region" evidence="10">
    <location>
        <begin position="523"/>
        <end position="557"/>
    </location>
</feature>
<dbReference type="EMBL" id="CAJNJA010084585">
    <property type="protein sequence ID" value="CAE7937476.1"/>
    <property type="molecule type" value="Genomic_DNA"/>
</dbReference>
<comment type="caution">
    <text evidence="13">The sequence shown here is derived from an EMBL/GenBank/DDBJ whole genome shotgun (WGS) entry which is preliminary data.</text>
</comment>
<dbReference type="SUPFAM" id="SSF52540">
    <property type="entry name" value="P-loop containing nucleoside triphosphate hydrolases"/>
    <property type="match status" value="1"/>
</dbReference>
<dbReference type="GO" id="GO:0005524">
    <property type="term" value="F:ATP binding"/>
    <property type="evidence" value="ECO:0007669"/>
    <property type="project" value="UniProtKB-KW"/>
</dbReference>
<evidence type="ECO:0000256" key="9">
    <source>
        <dbReference type="ARBA" id="ARBA00023242"/>
    </source>
</evidence>
<feature type="chain" id="PRO_5032380765" evidence="11">
    <location>
        <begin position="17"/>
        <end position="926"/>
    </location>
</feature>
<comment type="similarity">
    <text evidence="3">Belongs to the AAA ATPase family.</text>
</comment>
<evidence type="ECO:0000256" key="5">
    <source>
        <dbReference type="ARBA" id="ARBA00022741"/>
    </source>
</evidence>
<feature type="domain" description="EF-hand" evidence="12">
    <location>
        <begin position="311"/>
        <end position="348"/>
    </location>
</feature>
<dbReference type="InterPro" id="IPR041569">
    <property type="entry name" value="AAA_lid_3"/>
</dbReference>
<evidence type="ECO:0000256" key="1">
    <source>
        <dbReference type="ARBA" id="ARBA00004123"/>
    </source>
</evidence>
<keyword evidence="7" id="KW-0067">ATP-binding</keyword>
<keyword evidence="14" id="KW-1185">Reference proteome</keyword>
<dbReference type="Gene3D" id="1.10.238.10">
    <property type="entry name" value="EF-hand"/>
    <property type="match status" value="2"/>
</dbReference>
<keyword evidence="6" id="KW-0106">Calcium</keyword>
<dbReference type="GO" id="GO:0005634">
    <property type="term" value="C:nucleus"/>
    <property type="evidence" value="ECO:0007669"/>
    <property type="project" value="UniProtKB-SubCell"/>
</dbReference>
<dbReference type="FunFam" id="2.40.50.140:FF:000076">
    <property type="entry name" value="26S protease regulatory subunit 6A"/>
    <property type="match status" value="1"/>
</dbReference>
<dbReference type="GO" id="GO:0000502">
    <property type="term" value="C:proteasome complex"/>
    <property type="evidence" value="ECO:0007669"/>
    <property type="project" value="UniProtKB-KW"/>
</dbReference>
<evidence type="ECO:0000256" key="2">
    <source>
        <dbReference type="ARBA" id="ARBA00004496"/>
    </source>
</evidence>
<evidence type="ECO:0000313" key="13">
    <source>
        <dbReference type="EMBL" id="CAE7937476.1"/>
    </source>
</evidence>
<dbReference type="Gene3D" id="1.10.8.60">
    <property type="match status" value="1"/>
</dbReference>
<dbReference type="InterPro" id="IPR050221">
    <property type="entry name" value="26S_Proteasome_ATPase"/>
</dbReference>
<feature type="non-terminal residue" evidence="13">
    <location>
        <position position="926"/>
    </location>
</feature>
<evidence type="ECO:0000313" key="14">
    <source>
        <dbReference type="Proteomes" id="UP000601435"/>
    </source>
</evidence>
<dbReference type="FunFam" id="1.10.8.60:FF:000009">
    <property type="entry name" value="26S protease regulatory subunit 6A"/>
    <property type="match status" value="1"/>
</dbReference>
<evidence type="ECO:0000256" key="11">
    <source>
        <dbReference type="SAM" id="SignalP"/>
    </source>
</evidence>
<reference evidence="13" key="1">
    <citation type="submission" date="2021-02" db="EMBL/GenBank/DDBJ databases">
        <authorList>
            <person name="Dougan E. K."/>
            <person name="Rhodes N."/>
            <person name="Thang M."/>
            <person name="Chan C."/>
        </authorList>
    </citation>
    <scope>NUCLEOTIDE SEQUENCE</scope>
</reference>
<evidence type="ECO:0000256" key="7">
    <source>
        <dbReference type="ARBA" id="ARBA00022840"/>
    </source>
</evidence>
<dbReference type="InterPro" id="IPR002048">
    <property type="entry name" value="EF_hand_dom"/>
</dbReference>
<dbReference type="PROSITE" id="PS00018">
    <property type="entry name" value="EF_HAND_1"/>
    <property type="match status" value="3"/>
</dbReference>
<organism evidence="13 14">
    <name type="scientific">Symbiodinium necroappetens</name>
    <dbReference type="NCBI Taxonomy" id="1628268"/>
    <lineage>
        <taxon>Eukaryota</taxon>
        <taxon>Sar</taxon>
        <taxon>Alveolata</taxon>
        <taxon>Dinophyceae</taxon>
        <taxon>Suessiales</taxon>
        <taxon>Symbiodiniaceae</taxon>
        <taxon>Symbiodinium</taxon>
    </lineage>
</organism>
<dbReference type="Pfam" id="PF00004">
    <property type="entry name" value="AAA"/>
    <property type="match status" value="1"/>
</dbReference>
<dbReference type="Gene3D" id="2.40.50.140">
    <property type="entry name" value="Nucleic acid-binding proteins"/>
    <property type="match status" value="1"/>
</dbReference>
<gene>
    <name evidence="13" type="primary">Psmc3</name>
    <name evidence="13" type="ORF">SNEC2469_LOCUS32871</name>
</gene>
<keyword evidence="5" id="KW-0547">Nucleotide-binding</keyword>
<feature type="signal peptide" evidence="11">
    <location>
        <begin position="1"/>
        <end position="16"/>
    </location>
</feature>
<dbReference type="Pfam" id="PF16450">
    <property type="entry name" value="Prot_ATP_ID_OB_C"/>
    <property type="match status" value="1"/>
</dbReference>
<keyword evidence="11" id="KW-0732">Signal</keyword>
<sequence length="926" mass="102174">EFATFLLDLFIGATEASTLFETLDTDSSGALSRAEMHVVSGNDLKLFDFRRLISWTFDNPENTFQVADFDGNGLVSELELQRLSCRSLALRGNVTAATVFRAVDDALVGEVSVEDFGLAVGSVEVMGLRTLVQSVFTAGVEAFLSFDANGDRLLQRSEFEGAEAELGSLLLGVGSAYDMQVLRCICERTLKSSRKKEAETARAKGNADVVHLDIFLLAANGLAEFRSLLRDSFRDVREALLDFDTSPPWSEVSYEEFYVWCEARLQLPTSLIPEIFTDLDTRKEGFLRPSHFEMLLAAEVGARSFGQLLGSALGDLAAAFDEADGEGDGNGLVTLEELTRLASPLGVRSANVAKLFTELDVDRVGSLTKAQFEVMSLPNRIFRLSNGESEPDRIHVYEMRLFRDDDCLSELPCDLPVASGHFLLLQEGAVVNPNETAMVYNDVSAGRAFDRNFSSRWISQCGPCRAEEAWIGCKFDLQIEVPMTDATPAAAPTAPAATGGGLESADIWGEDDIVTADLKRSSVDEINQRIRLLDNDIRVMKSEQQRLTHEMKTIEEKTKDNKEKIKLNRQLPHLVANVAEILELEKEEDDEDGAMQDIDTQRDGKSMVIKTTTRQTIFLPVIGLVEASELKPNDLVGVNKDSYLVLDKLPPEYDSRVKAMEVDERPTDQYSDIGGLEKQIQELQEAIVLPMTHKERFENIGIQPPKGVLMHGPPGTGKTMMARACAAATNATFLKLAGPQLVQMFIGDGAKIVRDAFVLAKEKAPAIIFIDELDAIGQKRSGGGELSGVREVQRTMLELLNQLDGFTNQTTVKIIAATNRPDTLDPALLRSGRLDRKIELPHPNEDSRARIMQIHSRKMNYKKDDVNFVELARSTDDFNGAQLKAVCVEAGMEALRRGATELCHEDYVAGIGAVQAKKKSNFNYYA</sequence>
<protein>
    <submittedName>
        <fullName evidence="13">Psmc3 protein</fullName>
    </submittedName>
</protein>
<dbReference type="SUPFAM" id="SSF47473">
    <property type="entry name" value="EF-hand"/>
    <property type="match status" value="2"/>
</dbReference>
<dbReference type="InterPro" id="IPR003960">
    <property type="entry name" value="ATPase_AAA_CS"/>
</dbReference>
<evidence type="ECO:0000259" key="12">
    <source>
        <dbReference type="PROSITE" id="PS50222"/>
    </source>
</evidence>
<dbReference type="InterPro" id="IPR032501">
    <property type="entry name" value="Prot_ATP_ID_OB_2nd"/>
</dbReference>
<dbReference type="InterPro" id="IPR003593">
    <property type="entry name" value="AAA+_ATPase"/>
</dbReference>
<evidence type="ECO:0000256" key="4">
    <source>
        <dbReference type="ARBA" id="ARBA00022490"/>
    </source>
</evidence>
<evidence type="ECO:0000256" key="8">
    <source>
        <dbReference type="ARBA" id="ARBA00022942"/>
    </source>
</evidence>
<dbReference type="OrthoDB" id="9443236at2759"/>
<evidence type="ECO:0000256" key="3">
    <source>
        <dbReference type="ARBA" id="ARBA00006914"/>
    </source>
</evidence>
<dbReference type="PROSITE" id="PS50222">
    <property type="entry name" value="EF_HAND_2"/>
    <property type="match status" value="1"/>
</dbReference>
<dbReference type="GO" id="GO:0005509">
    <property type="term" value="F:calcium ion binding"/>
    <property type="evidence" value="ECO:0007669"/>
    <property type="project" value="InterPro"/>
</dbReference>
<dbReference type="SMART" id="SM00382">
    <property type="entry name" value="AAA"/>
    <property type="match status" value="1"/>
</dbReference>
<name>A0A813C3T2_9DINO</name>
<dbReference type="InterPro" id="IPR018247">
    <property type="entry name" value="EF_Hand_1_Ca_BS"/>
</dbReference>